<dbReference type="InterPro" id="IPR049317">
    <property type="entry name" value="GCIP-like_N"/>
</dbReference>
<evidence type="ECO:0000313" key="4">
    <source>
        <dbReference type="Proteomes" id="UP000094112"/>
    </source>
</evidence>
<evidence type="ECO:0000259" key="2">
    <source>
        <dbReference type="Pfam" id="PF13324"/>
    </source>
</evidence>
<dbReference type="Proteomes" id="UP000094112">
    <property type="component" value="Unassembled WGS sequence"/>
</dbReference>
<evidence type="ECO:0000256" key="1">
    <source>
        <dbReference type="SAM" id="MobiDB-lite"/>
    </source>
</evidence>
<dbReference type="Gene3D" id="1.20.1410.10">
    <property type="entry name" value="I/LWEQ domain"/>
    <property type="match status" value="1"/>
</dbReference>
<dbReference type="AlphaFoldDB" id="A0A1E3P652"/>
<dbReference type="STRING" id="683960.A0A1E3P652"/>
<dbReference type="Gene3D" id="1.20.1420.10">
    <property type="entry name" value="Talin, central domain"/>
    <property type="match status" value="1"/>
</dbReference>
<protein>
    <recommendedName>
        <fullName evidence="2">Cyclin-D1-binding protein 1-like N-terminal domain-containing protein</fullName>
    </recommendedName>
</protein>
<sequence>TESDLRGLISSFREGLELYQTTLSSADAISKVKSSNVEEPDQELLKISKLLFAHATKLGIVFKPQVSTNAAYKQMKETSAVFLLLISLIGQIKPDVYSEIFYIEVIETIKKIISSHILFLNEVEELDFNKPAGEDDDTKTTEGRLVSVGMIWDNCKALDELVKGGKLGLLNKKLKESIGLIDDAISEFSEWVEDPTVVDDEDPFGLDSDFSDDEKEEKETPEIDPQTLEFAQKWLSKVKLVKLLISSLSKSLPSNNSQISGKETDEVNSQQNGIIEQVDELLSTFFMNGSLFELKALSRTIEKQCLDIIEFVKGLNKQDEKKTQWLTIWSDKF</sequence>
<name>A0A1E3P652_WICAA</name>
<feature type="region of interest" description="Disordered" evidence="1">
    <location>
        <begin position="197"/>
        <end position="223"/>
    </location>
</feature>
<dbReference type="RefSeq" id="XP_019040118.1">
    <property type="nucleotide sequence ID" value="XM_019180714.1"/>
</dbReference>
<dbReference type="InterPro" id="IPR026907">
    <property type="entry name" value="GCIP-like"/>
</dbReference>
<dbReference type="PANTHER" id="PTHR15492:SF1">
    <property type="entry name" value="CYCLIN-D1-BINDING PROTEIN 1"/>
    <property type="match status" value="1"/>
</dbReference>
<dbReference type="OrthoDB" id="4088536at2759"/>
<evidence type="ECO:0000313" key="3">
    <source>
        <dbReference type="EMBL" id="ODQ60911.1"/>
    </source>
</evidence>
<feature type="compositionally biased region" description="Acidic residues" evidence="1">
    <location>
        <begin position="197"/>
        <end position="216"/>
    </location>
</feature>
<dbReference type="GeneID" id="30197960"/>
<gene>
    <name evidence="3" type="ORF">WICANDRAFT_16884</name>
</gene>
<accession>A0A1E3P652</accession>
<feature type="non-terminal residue" evidence="3">
    <location>
        <position position="333"/>
    </location>
</feature>
<dbReference type="PANTHER" id="PTHR15492">
    <property type="entry name" value="CYCLIN D1-BINDING PROTEIN 1"/>
    <property type="match status" value="1"/>
</dbReference>
<reference evidence="3 4" key="1">
    <citation type="journal article" date="2016" name="Proc. Natl. Acad. Sci. U.S.A.">
        <title>Comparative genomics of biotechnologically important yeasts.</title>
        <authorList>
            <person name="Riley R."/>
            <person name="Haridas S."/>
            <person name="Wolfe K.H."/>
            <person name="Lopes M.R."/>
            <person name="Hittinger C.T."/>
            <person name="Goeker M."/>
            <person name="Salamov A.A."/>
            <person name="Wisecaver J.H."/>
            <person name="Long T.M."/>
            <person name="Calvey C.H."/>
            <person name="Aerts A.L."/>
            <person name="Barry K.W."/>
            <person name="Choi C."/>
            <person name="Clum A."/>
            <person name="Coughlan A.Y."/>
            <person name="Deshpande S."/>
            <person name="Douglass A.P."/>
            <person name="Hanson S.J."/>
            <person name="Klenk H.-P."/>
            <person name="LaButti K.M."/>
            <person name="Lapidus A."/>
            <person name="Lindquist E.A."/>
            <person name="Lipzen A.M."/>
            <person name="Meier-Kolthoff J.P."/>
            <person name="Ohm R.A."/>
            <person name="Otillar R.P."/>
            <person name="Pangilinan J.L."/>
            <person name="Peng Y."/>
            <person name="Rokas A."/>
            <person name="Rosa C.A."/>
            <person name="Scheuner C."/>
            <person name="Sibirny A.A."/>
            <person name="Slot J.C."/>
            <person name="Stielow J.B."/>
            <person name="Sun H."/>
            <person name="Kurtzman C.P."/>
            <person name="Blackwell M."/>
            <person name="Grigoriev I.V."/>
            <person name="Jeffries T.W."/>
        </authorList>
    </citation>
    <scope>NUCLEOTIDE SEQUENCE [LARGE SCALE GENOMIC DNA]</scope>
    <source>
        <strain evidence="4">ATCC 58044 / CBS 1984 / NCYC 433 / NRRL Y-366-8</strain>
    </source>
</reference>
<dbReference type="EMBL" id="KV454209">
    <property type="protein sequence ID" value="ODQ60911.1"/>
    <property type="molecule type" value="Genomic_DNA"/>
</dbReference>
<dbReference type="GO" id="GO:0005634">
    <property type="term" value="C:nucleus"/>
    <property type="evidence" value="ECO:0007669"/>
    <property type="project" value="TreeGrafter"/>
</dbReference>
<feature type="non-terminal residue" evidence="3">
    <location>
        <position position="1"/>
    </location>
</feature>
<keyword evidence="4" id="KW-1185">Reference proteome</keyword>
<proteinExistence type="predicted"/>
<organism evidence="3 4">
    <name type="scientific">Wickerhamomyces anomalus (strain ATCC 58044 / CBS 1984 / NCYC 433 / NRRL Y-366-8)</name>
    <name type="common">Yeast</name>
    <name type="synonym">Hansenula anomala</name>
    <dbReference type="NCBI Taxonomy" id="683960"/>
    <lineage>
        <taxon>Eukaryota</taxon>
        <taxon>Fungi</taxon>
        <taxon>Dikarya</taxon>
        <taxon>Ascomycota</taxon>
        <taxon>Saccharomycotina</taxon>
        <taxon>Saccharomycetes</taxon>
        <taxon>Phaffomycetales</taxon>
        <taxon>Wickerhamomycetaceae</taxon>
        <taxon>Wickerhamomyces</taxon>
    </lineage>
</organism>
<feature type="domain" description="Cyclin-D1-binding protein 1-like N-terminal" evidence="2">
    <location>
        <begin position="43"/>
        <end position="194"/>
    </location>
</feature>
<dbReference type="Pfam" id="PF13324">
    <property type="entry name" value="GCIP_N"/>
    <property type="match status" value="1"/>
</dbReference>